<proteinExistence type="predicted"/>
<dbReference type="AlphaFoldDB" id="A0A160VGN5"/>
<evidence type="ECO:0000313" key="1">
    <source>
        <dbReference type="EMBL" id="CUV09817.1"/>
    </source>
</evidence>
<dbReference type="EMBL" id="FAXC01000308">
    <property type="protein sequence ID" value="CUV09825.1"/>
    <property type="molecule type" value="Genomic_DNA"/>
</dbReference>
<evidence type="ECO:0000313" key="2">
    <source>
        <dbReference type="EMBL" id="CUV09825.1"/>
    </source>
</evidence>
<accession>A0A160VGN5</accession>
<protein>
    <submittedName>
        <fullName evidence="2">Uncharacterized protein</fullName>
    </submittedName>
</protein>
<sequence>MPEAYQVYIFDKDNEVDALFAATYMPEEKIEVYLPQNTLSTDKNGNIIVISPQGRDMPEIRKKFTGIRYGDITLPVTQIIKTPAIVEGIVFRRYDDRMLGGIQVVAKDSTGRAFYTKSRLDGDYRFELPNEYGYRNDLVVSAGVGSLFPVVTKDAQFGGNFNLQLDFPLGPSKEFVEQGNLYIVKNNLTPIRTAFFNGSTTLFLLAKNDIVAVQRVAGNKLYGLVEIFWTDGNAEMISGWVRAQDVIYAGNYFLSPQDDLELAKQ</sequence>
<gene>
    <name evidence="1" type="ORF">MGWOODY_Mmi1241</name>
    <name evidence="2" type="ORF">MGWOODY_Mmi1249</name>
</gene>
<organism evidence="2">
    <name type="scientific">hydrothermal vent metagenome</name>
    <dbReference type="NCBI Taxonomy" id="652676"/>
    <lineage>
        <taxon>unclassified sequences</taxon>
        <taxon>metagenomes</taxon>
        <taxon>ecological metagenomes</taxon>
    </lineage>
</organism>
<reference evidence="2" key="1">
    <citation type="submission" date="2015-10" db="EMBL/GenBank/DDBJ databases">
        <authorList>
            <person name="Gilbert D.G."/>
        </authorList>
    </citation>
    <scope>NUCLEOTIDE SEQUENCE</scope>
</reference>
<dbReference type="EMBL" id="FAXC01000308">
    <property type="protein sequence ID" value="CUV09817.1"/>
    <property type="molecule type" value="Genomic_DNA"/>
</dbReference>
<name>A0A160VGN5_9ZZZZ</name>